<reference evidence="5 6" key="1">
    <citation type="submission" date="2018-06" db="EMBL/GenBank/DDBJ databases">
        <authorList>
            <consortium name="Pathogen Informatics"/>
            <person name="Doyle S."/>
        </authorList>
    </citation>
    <scope>NUCLEOTIDE SEQUENCE [LARGE SCALE GENOMIC DNA]</scope>
    <source>
        <strain evidence="5 6">NCTC11978</strain>
    </source>
</reference>
<dbReference type="GO" id="GO:0006310">
    <property type="term" value="P:DNA recombination"/>
    <property type="evidence" value="ECO:0007669"/>
    <property type="project" value="UniProtKB-KW"/>
</dbReference>
<dbReference type="PROSITE" id="PS50994">
    <property type="entry name" value="INTEGRASE"/>
    <property type="match status" value="1"/>
</dbReference>
<dbReference type="PANTHER" id="PTHR35528:SF3">
    <property type="entry name" value="BLL1675 PROTEIN"/>
    <property type="match status" value="1"/>
</dbReference>
<evidence type="ECO:0000313" key="6">
    <source>
        <dbReference type="Proteomes" id="UP000254033"/>
    </source>
</evidence>
<evidence type="ECO:0000313" key="5">
    <source>
        <dbReference type="EMBL" id="STX88301.1"/>
    </source>
</evidence>
<dbReference type="InterPro" id="IPR001584">
    <property type="entry name" value="Integrase_cat-core"/>
</dbReference>
<dbReference type="InterPro" id="IPR047930">
    <property type="entry name" value="Transpos_IS6"/>
</dbReference>
<protein>
    <submittedName>
        <fullName evidence="5">Transposase</fullName>
    </submittedName>
</protein>
<dbReference type="Proteomes" id="UP000254033">
    <property type="component" value="Unassembled WGS sequence"/>
</dbReference>
<proteinExistence type="predicted"/>
<feature type="domain" description="Integrase catalytic" evidence="4">
    <location>
        <begin position="91"/>
        <end position="258"/>
    </location>
</feature>
<dbReference type="InterPro" id="IPR012337">
    <property type="entry name" value="RNaseH-like_sf"/>
</dbReference>
<dbReference type="NCBIfam" id="NF033587">
    <property type="entry name" value="transpos_IS6"/>
    <property type="match status" value="1"/>
</dbReference>
<keyword evidence="1" id="KW-0815">Transposition</keyword>
<keyword evidence="3" id="KW-0233">DNA recombination</keyword>
<name>A0A378KNT4_9GAMM</name>
<keyword evidence="2" id="KW-0238">DNA-binding</keyword>
<dbReference type="GO" id="GO:0003677">
    <property type="term" value="F:DNA binding"/>
    <property type="evidence" value="ECO:0007669"/>
    <property type="project" value="UniProtKB-KW"/>
</dbReference>
<sequence length="259" mass="30414">MKAKFWFCRKKLSSEVEFAFFKERSVMLNFKWRHFKQDIILMLVRWYLAYSLSYRDVEELALERGLKVDHSTINRWVIAYAPKLEEIFRKRHKRPVGSSWRMDETYIRVKGQWMYLYRAVDKEGNTIDFLLSEKRDEPAARAFFSKAIGSNGLPEKVTMDKSGANKAGIDTINLQLALLFMMSGIFLQINVWQIKYLNNILEQDHRFIKKITKPMKGFKAFHSANSTLAGIELHHMLRKGQHSQAGNQSIFEQFYGLAA</sequence>
<dbReference type="InterPro" id="IPR032874">
    <property type="entry name" value="DDE_dom"/>
</dbReference>
<dbReference type="EMBL" id="UGNY01000002">
    <property type="protein sequence ID" value="STX88301.1"/>
    <property type="molecule type" value="Genomic_DNA"/>
</dbReference>
<dbReference type="GO" id="GO:0015074">
    <property type="term" value="P:DNA integration"/>
    <property type="evidence" value="ECO:0007669"/>
    <property type="project" value="InterPro"/>
</dbReference>
<evidence type="ECO:0000256" key="1">
    <source>
        <dbReference type="ARBA" id="ARBA00022578"/>
    </source>
</evidence>
<dbReference type="GO" id="GO:0032196">
    <property type="term" value="P:transposition"/>
    <property type="evidence" value="ECO:0007669"/>
    <property type="project" value="UniProtKB-KW"/>
</dbReference>
<dbReference type="AlphaFoldDB" id="A0A378KNT4"/>
<evidence type="ECO:0000259" key="4">
    <source>
        <dbReference type="PROSITE" id="PS50994"/>
    </source>
</evidence>
<dbReference type="SUPFAM" id="SSF53098">
    <property type="entry name" value="Ribonuclease H-like"/>
    <property type="match status" value="1"/>
</dbReference>
<evidence type="ECO:0000256" key="2">
    <source>
        <dbReference type="ARBA" id="ARBA00023125"/>
    </source>
</evidence>
<dbReference type="InterPro" id="IPR052183">
    <property type="entry name" value="IS_Transposase"/>
</dbReference>
<accession>A0A378KNT4</accession>
<evidence type="ECO:0000256" key="3">
    <source>
        <dbReference type="ARBA" id="ARBA00023172"/>
    </source>
</evidence>
<dbReference type="Pfam" id="PF13610">
    <property type="entry name" value="DDE_Tnp_IS240"/>
    <property type="match status" value="1"/>
</dbReference>
<dbReference type="PANTHER" id="PTHR35528">
    <property type="entry name" value="BLL1675 PROTEIN"/>
    <property type="match status" value="1"/>
</dbReference>
<organism evidence="5 6">
    <name type="scientific">Legionella feeleii</name>
    <dbReference type="NCBI Taxonomy" id="453"/>
    <lineage>
        <taxon>Bacteria</taxon>
        <taxon>Pseudomonadati</taxon>
        <taxon>Pseudomonadota</taxon>
        <taxon>Gammaproteobacteria</taxon>
        <taxon>Legionellales</taxon>
        <taxon>Legionellaceae</taxon>
        <taxon>Legionella</taxon>
    </lineage>
</organism>
<gene>
    <name evidence="5" type="ORF">NCTC11978_03318</name>
</gene>